<dbReference type="EMBL" id="SWBQ01000002">
    <property type="protein sequence ID" value="TKC07390.1"/>
    <property type="molecule type" value="Genomic_DNA"/>
</dbReference>
<dbReference type="OrthoDB" id="606623at2"/>
<evidence type="ECO:0000256" key="1">
    <source>
        <dbReference type="SAM" id="SignalP"/>
    </source>
</evidence>
<keyword evidence="1" id="KW-0732">Signal</keyword>
<dbReference type="Gene3D" id="3.40.390.80">
    <property type="entry name" value="Peptidase M60, enhancin-like domain 2"/>
    <property type="match status" value="1"/>
</dbReference>
<comment type="caution">
    <text evidence="3">The sequence shown here is derived from an EMBL/GenBank/DDBJ whole genome shotgun (WGS) entry which is preliminary data.</text>
</comment>
<proteinExistence type="predicted"/>
<dbReference type="Proteomes" id="UP000307244">
    <property type="component" value="Unassembled WGS sequence"/>
</dbReference>
<dbReference type="InterPro" id="IPR042279">
    <property type="entry name" value="Pep_M60_3"/>
</dbReference>
<organism evidence="3 4">
    <name type="scientific">Pedobacter frigoris</name>
    <dbReference type="NCBI Taxonomy" id="2571272"/>
    <lineage>
        <taxon>Bacteria</taxon>
        <taxon>Pseudomonadati</taxon>
        <taxon>Bacteroidota</taxon>
        <taxon>Sphingobacteriia</taxon>
        <taxon>Sphingobacteriales</taxon>
        <taxon>Sphingobacteriaceae</taxon>
        <taxon>Pedobacter</taxon>
    </lineage>
</organism>
<feature type="signal peptide" evidence="1">
    <location>
        <begin position="1"/>
        <end position="30"/>
    </location>
</feature>
<dbReference type="Pfam" id="PF13402">
    <property type="entry name" value="Peptidase_M60"/>
    <property type="match status" value="1"/>
</dbReference>
<dbReference type="PANTHER" id="PTHR15730:SF5">
    <property type="entry name" value="SI:CH211-210B2.2-RELATED"/>
    <property type="match status" value="1"/>
</dbReference>
<dbReference type="InterPro" id="IPR031161">
    <property type="entry name" value="Peptidase_M60_dom"/>
</dbReference>
<dbReference type="SMART" id="SM01276">
    <property type="entry name" value="M60-like"/>
    <property type="match status" value="1"/>
</dbReference>
<dbReference type="PANTHER" id="PTHR15730">
    <property type="entry name" value="EXPERIMENTAL AUTOIMMUNE PROSTATITIS ANTIGEN 2-RELATED"/>
    <property type="match status" value="1"/>
</dbReference>
<accession>A0A4U1CK40</accession>
<protein>
    <recommendedName>
        <fullName evidence="2">Peptidase M60 domain-containing protein</fullName>
    </recommendedName>
</protein>
<dbReference type="Gene3D" id="1.10.390.30">
    <property type="entry name" value="Peptidase M60, enhancin-like domain 3"/>
    <property type="match status" value="1"/>
</dbReference>
<dbReference type="InterPro" id="IPR051244">
    <property type="entry name" value="TCAF"/>
</dbReference>
<dbReference type="PROSITE" id="PS51723">
    <property type="entry name" value="PEPTIDASE_M60"/>
    <property type="match status" value="1"/>
</dbReference>
<feature type="chain" id="PRO_5020893824" description="Peptidase M60 domain-containing protein" evidence="1">
    <location>
        <begin position="31"/>
        <end position="514"/>
    </location>
</feature>
<sequence length="514" mass="57824">MLTNRNTKISMKKLFALALLTSAGTPSLYAQDAAKDPATVVISPKHTLSKNDLEFRKAVAKWSDDVLKSADYQNIKAHPSSAFFPGSAKEGYKFTKQTVSITHKKIADSLVSIVNTLGYSNPWNDVLYSTGLYAVAGQYIEINVPKNVTADDLTVQIGSQSDRLNWWVAGKEDWRRMPIITKTQKLKNGANKIASPFGGLVYIAISPKKDGRVVELSISRAIQAPLYVAGKTTNEEWSTQLKNNKAPWGEIASDNVILTLPDSVLQTVKNPAEVIKLWDMIVEGEMELAQIKMPFYRAQRMVVDEHIGGGYMHSGYPIMIHHSPSRKMLSNEIMADPSLLMQPSGGGANWGFFHEIGHNMQNLDWVFGGTTEVSNNFFSLYMFDRLVGGRDNAHSAISNANTQKSMKAYFAAGPAYEKWQKDAFLGLIMFRQMQEGFGWESFKSFFKAYQKLGPTIGRLNDQQKRDLWLKTYSNIVQRNLAPFWETWGIPISDDVEKELSKYDKWMPFNFPPQN</sequence>
<gene>
    <name evidence="3" type="ORF">FA047_09080</name>
</gene>
<evidence type="ECO:0000259" key="2">
    <source>
        <dbReference type="PROSITE" id="PS51723"/>
    </source>
</evidence>
<dbReference type="Pfam" id="PF17291">
    <property type="entry name" value="M60-like_N"/>
    <property type="match status" value="1"/>
</dbReference>
<name>A0A4U1CK40_9SPHI</name>
<feature type="domain" description="Peptidase M60" evidence="2">
    <location>
        <begin position="125"/>
        <end position="438"/>
    </location>
</feature>
<evidence type="ECO:0000313" key="4">
    <source>
        <dbReference type="Proteomes" id="UP000307244"/>
    </source>
</evidence>
<dbReference type="InterPro" id="IPR035423">
    <property type="entry name" value="M60-like_N"/>
</dbReference>
<evidence type="ECO:0000313" key="3">
    <source>
        <dbReference type="EMBL" id="TKC07390.1"/>
    </source>
</evidence>
<dbReference type="AlphaFoldDB" id="A0A4U1CK40"/>
<dbReference type="Gene3D" id="2.60.120.1250">
    <property type="entry name" value="Peptidase M60, enhancin-like domain 1"/>
    <property type="match status" value="1"/>
</dbReference>
<reference evidence="3 4" key="1">
    <citation type="submission" date="2019-04" db="EMBL/GenBank/DDBJ databases">
        <title>Pedobacter sp. RP-3-15 sp. nov., isolated from Arctic soil.</title>
        <authorList>
            <person name="Dahal R.H."/>
            <person name="Kim D.-U."/>
        </authorList>
    </citation>
    <scope>NUCLEOTIDE SEQUENCE [LARGE SCALE GENOMIC DNA]</scope>
    <source>
        <strain evidence="3 4">RP-3-15</strain>
    </source>
</reference>
<keyword evidence="4" id="KW-1185">Reference proteome</keyword>